<accession>A0A0S7EIX0</accession>
<name>A0A0S7EIX0_9TELE</name>
<gene>
    <name evidence="1" type="primary">PPUP9519</name>
</gene>
<sequence>MSSASMLMSAPVLHDAFLCERAHGEPRGSFPTGAELNDKCQMGIFQDQQNCENNWGPSKRPGTLFHCEAERLDRLSRQDLGLYSLFNEKTVTKWNVVFPPFF</sequence>
<dbReference type="EMBL" id="GBYX01476630">
    <property type="protein sequence ID" value="JAO05047.1"/>
    <property type="molecule type" value="Transcribed_RNA"/>
</dbReference>
<reference evidence="1" key="1">
    <citation type="submission" date="2014-12" db="EMBL/GenBank/DDBJ databases">
        <title>Parallel Evolution in Life History Adaptation Evident in the Tissue-Specific Poeciliopsis prolifica transcriptome.</title>
        <authorList>
            <person name="Jue N.K."/>
            <person name="Foley R.J."/>
            <person name="Obergfell C."/>
            <person name="Reznick D.N."/>
            <person name="O'Neill R.J."/>
            <person name="O'Neill M.J."/>
        </authorList>
    </citation>
    <scope>NUCLEOTIDE SEQUENCE</scope>
</reference>
<evidence type="ECO:0000313" key="1">
    <source>
        <dbReference type="EMBL" id="JAO05047.1"/>
    </source>
</evidence>
<proteinExistence type="predicted"/>
<organism evidence="1">
    <name type="scientific">Poeciliopsis prolifica</name>
    <name type="common">blackstripe livebearer</name>
    <dbReference type="NCBI Taxonomy" id="188132"/>
    <lineage>
        <taxon>Eukaryota</taxon>
        <taxon>Metazoa</taxon>
        <taxon>Chordata</taxon>
        <taxon>Craniata</taxon>
        <taxon>Vertebrata</taxon>
        <taxon>Euteleostomi</taxon>
        <taxon>Actinopterygii</taxon>
        <taxon>Neopterygii</taxon>
        <taxon>Teleostei</taxon>
        <taxon>Neoteleostei</taxon>
        <taxon>Acanthomorphata</taxon>
        <taxon>Ovalentaria</taxon>
        <taxon>Atherinomorphae</taxon>
        <taxon>Cyprinodontiformes</taxon>
        <taxon>Poeciliidae</taxon>
        <taxon>Poeciliinae</taxon>
        <taxon>Poeciliopsis</taxon>
    </lineage>
</organism>
<dbReference type="AlphaFoldDB" id="A0A0S7EIX0"/>
<protein>
    <submittedName>
        <fullName evidence="1">PPUP9519</fullName>
    </submittedName>
</protein>